<evidence type="ECO:0000256" key="7">
    <source>
        <dbReference type="ARBA" id="ARBA00023141"/>
    </source>
</evidence>
<comment type="catalytic activity">
    <reaction evidence="1 9">
        <text>N-(5-phospho-beta-D-ribosyl)anthranilate = 1-(2-carboxyphenylamino)-1-deoxy-D-ribulose 5-phosphate</text>
        <dbReference type="Rhea" id="RHEA:21540"/>
        <dbReference type="ChEBI" id="CHEBI:18277"/>
        <dbReference type="ChEBI" id="CHEBI:58613"/>
        <dbReference type="EC" id="5.3.1.24"/>
    </reaction>
</comment>
<dbReference type="PANTHER" id="PTHR42894:SF1">
    <property type="entry name" value="N-(5'-PHOSPHORIBOSYL)ANTHRANILATE ISOMERASE"/>
    <property type="match status" value="1"/>
</dbReference>
<dbReference type="InterPro" id="IPR044643">
    <property type="entry name" value="TrpF_fam"/>
</dbReference>
<dbReference type="Pfam" id="PF00697">
    <property type="entry name" value="PRAI"/>
    <property type="match status" value="1"/>
</dbReference>
<sequence length="216" mass="22819">MPVKIKICCIASIEEAMMAINAGANAVGLVARMPSGPGPISDESIAAITPHITKEIASFLLTSEQSAAEIIAHIQRTGANTVQIVDELTAGTYDQIREAMPSVSIVQVIHVTGEESIEQAIGIQDQVDYILLDSGNPKAAVKTLGGTGNTHNWEISRELVSRVSKPVFLAGGLNADNVQQAIEMVKPYGVDICNGVRTEGKLDRVKLQAFISAVSG</sequence>
<organism evidence="11 12">
    <name type="scientific">Terrimonas ginsenosidimutans</name>
    <dbReference type="NCBI Taxonomy" id="2908004"/>
    <lineage>
        <taxon>Bacteria</taxon>
        <taxon>Pseudomonadati</taxon>
        <taxon>Bacteroidota</taxon>
        <taxon>Chitinophagia</taxon>
        <taxon>Chitinophagales</taxon>
        <taxon>Chitinophagaceae</taxon>
        <taxon>Terrimonas</taxon>
    </lineage>
</organism>
<evidence type="ECO:0000313" key="11">
    <source>
        <dbReference type="EMBL" id="MCG2617488.1"/>
    </source>
</evidence>
<reference evidence="11" key="1">
    <citation type="submission" date="2022-01" db="EMBL/GenBank/DDBJ databases">
        <authorList>
            <person name="Jo J.-H."/>
            <person name="Im W.-T."/>
        </authorList>
    </citation>
    <scope>NUCLEOTIDE SEQUENCE</scope>
    <source>
        <strain evidence="11">NA20</strain>
    </source>
</reference>
<evidence type="ECO:0000256" key="4">
    <source>
        <dbReference type="ARBA" id="ARBA00022272"/>
    </source>
</evidence>
<dbReference type="EMBL" id="JAKLTR010000021">
    <property type="protein sequence ID" value="MCG2617488.1"/>
    <property type="molecule type" value="Genomic_DNA"/>
</dbReference>
<dbReference type="InterPro" id="IPR001240">
    <property type="entry name" value="PRAI_dom"/>
</dbReference>
<evidence type="ECO:0000256" key="1">
    <source>
        <dbReference type="ARBA" id="ARBA00001164"/>
    </source>
</evidence>
<dbReference type="GO" id="GO:0016853">
    <property type="term" value="F:isomerase activity"/>
    <property type="evidence" value="ECO:0007669"/>
    <property type="project" value="UniProtKB-KW"/>
</dbReference>
<keyword evidence="6 9" id="KW-0822">Tryptophan biosynthesis</keyword>
<gene>
    <name evidence="9" type="primary">trpF</name>
    <name evidence="11" type="ORF">LZZ85_24530</name>
</gene>
<dbReference type="InterPro" id="IPR013785">
    <property type="entry name" value="Aldolase_TIM"/>
</dbReference>
<name>A0ABS9KYY9_9BACT</name>
<dbReference type="EC" id="5.3.1.24" evidence="3 9"/>
<dbReference type="PANTHER" id="PTHR42894">
    <property type="entry name" value="N-(5'-PHOSPHORIBOSYL)ANTHRANILATE ISOMERASE"/>
    <property type="match status" value="1"/>
</dbReference>
<dbReference type="RefSeq" id="WP_237876254.1">
    <property type="nucleotide sequence ID" value="NZ_JAKLTR010000021.1"/>
</dbReference>
<dbReference type="SUPFAM" id="SSF51366">
    <property type="entry name" value="Ribulose-phoshate binding barrel"/>
    <property type="match status" value="1"/>
</dbReference>
<evidence type="ECO:0000256" key="8">
    <source>
        <dbReference type="ARBA" id="ARBA00023235"/>
    </source>
</evidence>
<comment type="caution">
    <text evidence="11">The sequence shown here is derived from an EMBL/GenBank/DDBJ whole genome shotgun (WGS) entry which is preliminary data.</text>
</comment>
<evidence type="ECO:0000259" key="10">
    <source>
        <dbReference type="Pfam" id="PF00697"/>
    </source>
</evidence>
<dbReference type="Gene3D" id="3.20.20.70">
    <property type="entry name" value="Aldolase class I"/>
    <property type="match status" value="1"/>
</dbReference>
<evidence type="ECO:0000256" key="5">
    <source>
        <dbReference type="ARBA" id="ARBA00022605"/>
    </source>
</evidence>
<evidence type="ECO:0000256" key="2">
    <source>
        <dbReference type="ARBA" id="ARBA00004664"/>
    </source>
</evidence>
<keyword evidence="7 9" id="KW-0057">Aromatic amino acid biosynthesis</keyword>
<dbReference type="HAMAP" id="MF_00135">
    <property type="entry name" value="PRAI"/>
    <property type="match status" value="1"/>
</dbReference>
<evidence type="ECO:0000313" key="12">
    <source>
        <dbReference type="Proteomes" id="UP001165367"/>
    </source>
</evidence>
<protein>
    <recommendedName>
        <fullName evidence="4 9">N-(5'-phosphoribosyl)anthranilate isomerase</fullName>
        <shortName evidence="9">PRAI</shortName>
        <ecNumber evidence="3 9">5.3.1.24</ecNumber>
    </recommendedName>
</protein>
<keyword evidence="12" id="KW-1185">Reference proteome</keyword>
<comment type="similarity">
    <text evidence="9">Belongs to the TrpF family.</text>
</comment>
<dbReference type="InterPro" id="IPR011060">
    <property type="entry name" value="RibuloseP-bd_barrel"/>
</dbReference>
<comment type="pathway">
    <text evidence="2 9">Amino-acid biosynthesis; L-tryptophan biosynthesis; L-tryptophan from chorismate: step 3/5.</text>
</comment>
<dbReference type="CDD" id="cd00405">
    <property type="entry name" value="PRAI"/>
    <property type="match status" value="1"/>
</dbReference>
<evidence type="ECO:0000256" key="3">
    <source>
        <dbReference type="ARBA" id="ARBA00012572"/>
    </source>
</evidence>
<proteinExistence type="inferred from homology"/>
<evidence type="ECO:0000256" key="9">
    <source>
        <dbReference type="HAMAP-Rule" id="MF_00135"/>
    </source>
</evidence>
<keyword evidence="5 9" id="KW-0028">Amino-acid biosynthesis</keyword>
<feature type="domain" description="N-(5'phosphoribosyl) anthranilate isomerase (PRAI)" evidence="10">
    <location>
        <begin position="6"/>
        <end position="212"/>
    </location>
</feature>
<evidence type="ECO:0000256" key="6">
    <source>
        <dbReference type="ARBA" id="ARBA00022822"/>
    </source>
</evidence>
<accession>A0ABS9KYY9</accession>
<dbReference type="Proteomes" id="UP001165367">
    <property type="component" value="Unassembled WGS sequence"/>
</dbReference>
<keyword evidence="8 9" id="KW-0413">Isomerase</keyword>